<dbReference type="RefSeq" id="WP_280878644.1">
    <property type="nucleotide sequence ID" value="NZ_JARXVH010000007.1"/>
</dbReference>
<name>A0ABT6LQW1_9ACTN</name>
<feature type="region of interest" description="Disordered" evidence="1">
    <location>
        <begin position="1"/>
        <end position="24"/>
    </location>
</feature>
<accession>A0ABT6LQW1</accession>
<evidence type="ECO:0000313" key="3">
    <source>
        <dbReference type="EMBL" id="MDH6217769.1"/>
    </source>
</evidence>
<dbReference type="InterPro" id="IPR049082">
    <property type="entry name" value="T7SS_signal"/>
</dbReference>
<feature type="compositionally biased region" description="Acidic residues" evidence="1">
    <location>
        <begin position="12"/>
        <end position="23"/>
    </location>
</feature>
<dbReference type="Proteomes" id="UP001160499">
    <property type="component" value="Unassembled WGS sequence"/>
</dbReference>
<keyword evidence="4" id="KW-1185">Reference proteome</keyword>
<comment type="caution">
    <text evidence="3">The sequence shown here is derived from an EMBL/GenBank/DDBJ whole genome shotgun (WGS) entry which is preliminary data.</text>
</comment>
<feature type="region of interest" description="Disordered" evidence="1">
    <location>
        <begin position="394"/>
        <end position="431"/>
    </location>
</feature>
<proteinExistence type="predicted"/>
<organism evidence="3 4">
    <name type="scientific">Streptomyces pseudovenezuelae</name>
    <dbReference type="NCBI Taxonomy" id="67350"/>
    <lineage>
        <taxon>Bacteria</taxon>
        <taxon>Bacillati</taxon>
        <taxon>Actinomycetota</taxon>
        <taxon>Actinomycetes</taxon>
        <taxon>Kitasatosporales</taxon>
        <taxon>Streptomycetaceae</taxon>
        <taxon>Streptomyces</taxon>
        <taxon>Streptomyces aurantiacus group</taxon>
    </lineage>
</organism>
<sequence>MSRRSSDWPPLWDEDPTPGDPDEVAALGRKLRKMADMIDEQARAIKALSSVEGWDSDAGRAFNEIADGAGDRLKKSFERYDEAAKALGTKVAEGESKEFAGELHRAQKKADKALVNYLEAKSDHDLADREVKKFTDKYLVSQIPEADKPEYDRWVKKREDALHRIGQARKDVKDARDIFDDAGDRAARHIKDVVHHDAVRDPGGFMNWLADWADSFSNISAILSVLAVICAFVPPLQFLVPIFATLAVLSSAAALAGHAYDMSVRGGKVNWLKLGTDFLGVLPGLGAMKGFRALVGLKGVAKLSALGKLGTWGSFRGVAAVDGIGHNFLNGLSVGLTNKVLEGGLKLGNRLATSKVGAVVPELPEVFKPLGGKQITAAIKGSGLASALHRMFSGENGGSTGYQEPEQPSPQPTPNPSPGPSPKPFHAALAA</sequence>
<protein>
    <recommendedName>
        <fullName evidence="2">Putative T7SS secretion signal domain-containing protein</fullName>
    </recommendedName>
</protein>
<dbReference type="Pfam" id="PF21725">
    <property type="entry name" value="T7SS_signal"/>
    <property type="match status" value="1"/>
</dbReference>
<gene>
    <name evidence="3" type="ORF">M2283_005097</name>
</gene>
<feature type="domain" description="Putative T7SS secretion signal" evidence="2">
    <location>
        <begin position="19"/>
        <end position="195"/>
    </location>
</feature>
<dbReference type="EMBL" id="JARXVH010000007">
    <property type="protein sequence ID" value="MDH6217769.1"/>
    <property type="molecule type" value="Genomic_DNA"/>
</dbReference>
<evidence type="ECO:0000256" key="1">
    <source>
        <dbReference type="SAM" id="MobiDB-lite"/>
    </source>
</evidence>
<evidence type="ECO:0000313" key="4">
    <source>
        <dbReference type="Proteomes" id="UP001160499"/>
    </source>
</evidence>
<evidence type="ECO:0000259" key="2">
    <source>
        <dbReference type="Pfam" id="PF21725"/>
    </source>
</evidence>
<reference evidence="3 4" key="1">
    <citation type="submission" date="2023-04" db="EMBL/GenBank/DDBJ databases">
        <title>Forest soil microbial communities from Buena Vista Peninsula, Colon Province, Panama.</title>
        <authorList>
            <person name="Bouskill N."/>
        </authorList>
    </citation>
    <scope>NUCLEOTIDE SEQUENCE [LARGE SCALE GENOMIC DNA]</scope>
    <source>
        <strain evidence="3 4">GGS1</strain>
    </source>
</reference>
<feature type="compositionally biased region" description="Pro residues" evidence="1">
    <location>
        <begin position="407"/>
        <end position="423"/>
    </location>
</feature>